<dbReference type="AlphaFoldDB" id="A0AAW1CL34"/>
<comment type="similarity">
    <text evidence="2">Belongs to the TAF4 family.</text>
</comment>
<keyword evidence="3" id="KW-0805">Transcription regulation</keyword>
<dbReference type="PANTHER" id="PTHR15138:SF14">
    <property type="entry name" value="TRANSCRIPTION INITIATION FACTOR TFIID SUBUNIT 4"/>
    <property type="match status" value="1"/>
</dbReference>
<name>A0AAW1CL34_9HEMI</name>
<evidence type="ECO:0000313" key="9">
    <source>
        <dbReference type="EMBL" id="KAK9499294.1"/>
    </source>
</evidence>
<feature type="region of interest" description="Disordered" evidence="7">
    <location>
        <begin position="859"/>
        <end position="893"/>
    </location>
</feature>
<feature type="region of interest" description="Disordered" evidence="7">
    <location>
        <begin position="382"/>
        <end position="426"/>
    </location>
</feature>
<dbReference type="GO" id="GO:0046982">
    <property type="term" value="F:protein heterodimerization activity"/>
    <property type="evidence" value="ECO:0007669"/>
    <property type="project" value="InterPro"/>
</dbReference>
<gene>
    <name evidence="9" type="ORF">O3M35_002350</name>
</gene>
<dbReference type="GO" id="GO:0006367">
    <property type="term" value="P:transcription initiation at RNA polymerase II promoter"/>
    <property type="evidence" value="ECO:0007669"/>
    <property type="project" value="TreeGrafter"/>
</dbReference>
<dbReference type="InterPro" id="IPR009072">
    <property type="entry name" value="Histone-fold"/>
</dbReference>
<dbReference type="SMART" id="SM00549">
    <property type="entry name" value="TAFH"/>
    <property type="match status" value="1"/>
</dbReference>
<keyword evidence="5" id="KW-0539">Nucleus</keyword>
<keyword evidence="6" id="KW-0175">Coiled coil</keyword>
<evidence type="ECO:0000259" key="8">
    <source>
        <dbReference type="PROSITE" id="PS51119"/>
    </source>
</evidence>
<evidence type="ECO:0000313" key="10">
    <source>
        <dbReference type="Proteomes" id="UP001461498"/>
    </source>
</evidence>
<feature type="domain" description="TAFH" evidence="8">
    <location>
        <begin position="426"/>
        <end position="522"/>
    </location>
</feature>
<evidence type="ECO:0000256" key="6">
    <source>
        <dbReference type="SAM" id="Coils"/>
    </source>
</evidence>
<sequence length="925" mass="99000">MASAKFLEEALSTDVDESAVNAIVGSLETQLVTSTSAVSTQQGHTISVQQNHINSTISNGARGSTMKHGVSNGGQESMNILLNSDPNKSAATEHHNAVNTRVVASLQAGAPSGQYINQVANSIGIVQSASDVNKTQDGVKLVYPTGNQPAIAVNNRVCYTSQNVTLPNGNIGLTSNAVLQTSAQSFSQTGSCVNKVSGQTGMDQAKPTGTALVIKSGVNSSQSGSTIGTMTLTGNTNSIGVATSTAVPSVVTLTKPLNQTVGTQQTIVGGAPQIVPTNVQILNVNALRAATPTQGGKTLPPRVMIGAPQMVGGRPVQSGQITLQALQGLSPGTQGHLLLKTENGQYQLLRVQAPSAATQGQTIAAGNNINTFRVQTIATAATTQGSTQVPTQTATPPTQASQGTTTQGVQQNAAAATTPTQRVSVDQTTKEKCRKFLANLLELSSREPKAVERNVRTLIQELVDMKVEPEQFCDRLERLLNASPQPCLIGFLKKSLPLLRQSMVNNELVIEGIRPPAASVLFQAAATPTVPPTAPAPPPNTQIRASLQMATSHMRVIAQPQQVRPGQQIQRIITPMKITTAQVGTVNKPTTLAPIRTPQVRPAATQIVRTSVGSTITLRPGQTLAKTQFTTRPVLSTTHQFPPPATAKPSVLVRPPPAKEREKKSFSSSSSSSAAGYMGDDDINDVAAMGGVNLAEESQRILGSTEFVGTQIRSCKDEIFLHSTPLLKKISEAVNKYGLDDPPFDVAALLSHATQERLKTLVEKLAVIAEHRIDLNKADPRYEITQDVRSQLKCLEEIDKAERKRHEEQERELLLRAAKSRTKPEDPEQAKLKAKAKEMQRAEMEELRQREANLTALLAIGPRKKPKLEENSTSSSSGIGPSTSSSQNMVLRPRTKRVCMRDLLMLMEQERETCRSQLLYKSYFK</sequence>
<dbReference type="Gene3D" id="1.20.120.1110">
    <property type="entry name" value="TAFH/NHR1 domain"/>
    <property type="match status" value="1"/>
</dbReference>
<protein>
    <recommendedName>
        <fullName evidence="8">TAFH domain-containing protein</fullName>
    </recommendedName>
</protein>
<dbReference type="InterPro" id="IPR045144">
    <property type="entry name" value="TAF4"/>
</dbReference>
<evidence type="ECO:0000256" key="3">
    <source>
        <dbReference type="ARBA" id="ARBA00023015"/>
    </source>
</evidence>
<proteinExistence type="inferred from homology"/>
<comment type="subcellular location">
    <subcellularLocation>
        <location evidence="1">Nucleus</location>
    </subcellularLocation>
</comment>
<evidence type="ECO:0000256" key="2">
    <source>
        <dbReference type="ARBA" id="ARBA00006178"/>
    </source>
</evidence>
<feature type="coiled-coil region" evidence="6">
    <location>
        <begin position="791"/>
        <end position="857"/>
    </location>
</feature>
<dbReference type="InterPro" id="IPR037249">
    <property type="entry name" value="TAFH/NHR1_dom_sf"/>
</dbReference>
<feature type="region of interest" description="Disordered" evidence="7">
    <location>
        <begin position="635"/>
        <end position="678"/>
    </location>
</feature>
<organism evidence="9 10">
    <name type="scientific">Rhynocoris fuscipes</name>
    <dbReference type="NCBI Taxonomy" id="488301"/>
    <lineage>
        <taxon>Eukaryota</taxon>
        <taxon>Metazoa</taxon>
        <taxon>Ecdysozoa</taxon>
        <taxon>Arthropoda</taxon>
        <taxon>Hexapoda</taxon>
        <taxon>Insecta</taxon>
        <taxon>Pterygota</taxon>
        <taxon>Neoptera</taxon>
        <taxon>Paraneoptera</taxon>
        <taxon>Hemiptera</taxon>
        <taxon>Heteroptera</taxon>
        <taxon>Panheteroptera</taxon>
        <taxon>Cimicomorpha</taxon>
        <taxon>Reduviidae</taxon>
        <taxon>Harpactorinae</taxon>
        <taxon>Harpactorini</taxon>
        <taxon>Rhynocoris</taxon>
    </lineage>
</organism>
<comment type="caution">
    <text evidence="9">The sequence shown here is derived from an EMBL/GenBank/DDBJ whole genome shotgun (WGS) entry which is preliminary data.</text>
</comment>
<dbReference type="SUPFAM" id="SSF47113">
    <property type="entry name" value="Histone-fold"/>
    <property type="match status" value="1"/>
</dbReference>
<dbReference type="FunFam" id="1.10.20.10:FF:000015">
    <property type="entry name" value="Transcription initiation factor TFIID subunit 4B"/>
    <property type="match status" value="1"/>
</dbReference>
<dbReference type="GO" id="GO:0003677">
    <property type="term" value="F:DNA binding"/>
    <property type="evidence" value="ECO:0007669"/>
    <property type="project" value="TreeGrafter"/>
</dbReference>
<dbReference type="GO" id="GO:0005669">
    <property type="term" value="C:transcription factor TFIID complex"/>
    <property type="evidence" value="ECO:0007669"/>
    <property type="project" value="InterPro"/>
</dbReference>
<dbReference type="InterPro" id="IPR007900">
    <property type="entry name" value="TAF4_C"/>
</dbReference>
<dbReference type="EMBL" id="JAPXFL010000011">
    <property type="protein sequence ID" value="KAK9499294.1"/>
    <property type="molecule type" value="Genomic_DNA"/>
</dbReference>
<evidence type="ECO:0000256" key="4">
    <source>
        <dbReference type="ARBA" id="ARBA00023163"/>
    </source>
</evidence>
<keyword evidence="10" id="KW-1185">Reference proteome</keyword>
<dbReference type="PROSITE" id="PS51119">
    <property type="entry name" value="TAFH"/>
    <property type="match status" value="1"/>
</dbReference>
<accession>A0AAW1CL34</accession>
<keyword evidence="4" id="KW-0804">Transcription</keyword>
<evidence type="ECO:0000256" key="5">
    <source>
        <dbReference type="ARBA" id="ARBA00023242"/>
    </source>
</evidence>
<evidence type="ECO:0000256" key="7">
    <source>
        <dbReference type="SAM" id="MobiDB-lite"/>
    </source>
</evidence>
<dbReference type="Pfam" id="PF05236">
    <property type="entry name" value="TAF4"/>
    <property type="match status" value="1"/>
</dbReference>
<feature type="compositionally biased region" description="Low complexity" evidence="7">
    <location>
        <begin position="386"/>
        <end position="421"/>
    </location>
</feature>
<evidence type="ECO:0000256" key="1">
    <source>
        <dbReference type="ARBA" id="ARBA00004123"/>
    </source>
</evidence>
<dbReference type="Proteomes" id="UP001461498">
    <property type="component" value="Unassembled WGS sequence"/>
</dbReference>
<dbReference type="Pfam" id="PF07531">
    <property type="entry name" value="TAFH"/>
    <property type="match status" value="1"/>
</dbReference>
<dbReference type="SUPFAM" id="SSF158553">
    <property type="entry name" value="TAFH domain-like"/>
    <property type="match status" value="1"/>
</dbReference>
<dbReference type="CDD" id="cd08045">
    <property type="entry name" value="HFD_TAF4"/>
    <property type="match status" value="1"/>
</dbReference>
<feature type="compositionally biased region" description="Low complexity" evidence="7">
    <location>
        <begin position="872"/>
        <end position="886"/>
    </location>
</feature>
<dbReference type="InterPro" id="IPR003894">
    <property type="entry name" value="TAFH_NHR1"/>
</dbReference>
<dbReference type="PANTHER" id="PTHR15138">
    <property type="entry name" value="TRANSCRIPTION INITIATION FACTOR TFIID SUBUNIT 4"/>
    <property type="match status" value="1"/>
</dbReference>
<dbReference type="Gene3D" id="1.10.20.10">
    <property type="entry name" value="Histone, subunit A"/>
    <property type="match status" value="1"/>
</dbReference>
<reference evidence="9 10" key="1">
    <citation type="submission" date="2022-12" db="EMBL/GenBank/DDBJ databases">
        <title>Chromosome-level genome assembly of true bugs.</title>
        <authorList>
            <person name="Ma L."/>
            <person name="Li H."/>
        </authorList>
    </citation>
    <scope>NUCLEOTIDE SEQUENCE [LARGE SCALE GENOMIC DNA]</scope>
    <source>
        <strain evidence="9">Lab_2022b</strain>
    </source>
</reference>
<dbReference type="GO" id="GO:0016251">
    <property type="term" value="F:RNA polymerase II general transcription initiation factor activity"/>
    <property type="evidence" value="ECO:0007669"/>
    <property type="project" value="TreeGrafter"/>
</dbReference>